<keyword evidence="2" id="KW-0479">Metal-binding</keyword>
<keyword evidence="4 11" id="KW-0560">Oxidoreductase</keyword>
<feature type="domain" description="Plastocyanin-like" evidence="10">
    <location>
        <begin position="44"/>
        <end position="156"/>
    </location>
</feature>
<evidence type="ECO:0000256" key="1">
    <source>
        <dbReference type="ARBA" id="ARBA00010609"/>
    </source>
</evidence>
<evidence type="ECO:0000256" key="6">
    <source>
        <dbReference type="ARBA" id="ARBA00023180"/>
    </source>
</evidence>
<dbReference type="GO" id="GO:0005507">
    <property type="term" value="F:copper ion binding"/>
    <property type="evidence" value="ECO:0007669"/>
    <property type="project" value="InterPro"/>
</dbReference>
<feature type="domain" description="Plastocyanin-like" evidence="8">
    <location>
        <begin position="304"/>
        <end position="383"/>
    </location>
</feature>
<evidence type="ECO:0000313" key="11">
    <source>
        <dbReference type="EMBL" id="CEN62497.1"/>
    </source>
</evidence>
<dbReference type="Pfam" id="PF07732">
    <property type="entry name" value="Cu-oxidase_3"/>
    <property type="match status" value="1"/>
</dbReference>
<dbReference type="CDD" id="cd13850">
    <property type="entry name" value="CuRO_1_Abr2_like"/>
    <property type="match status" value="1"/>
</dbReference>
<keyword evidence="7" id="KW-0812">Transmembrane</keyword>
<feature type="domain" description="Plastocyanin-like" evidence="9">
    <location>
        <begin position="472"/>
        <end position="588"/>
    </location>
</feature>
<evidence type="ECO:0000259" key="9">
    <source>
        <dbReference type="Pfam" id="PF07731"/>
    </source>
</evidence>
<accession>A0A0U5GVP1</accession>
<dbReference type="EMBL" id="CDMC01000007">
    <property type="protein sequence ID" value="CEN62497.1"/>
    <property type="molecule type" value="Genomic_DNA"/>
</dbReference>
<name>A0A0U5GVP1_ASPCI</name>
<dbReference type="PROSITE" id="PS00079">
    <property type="entry name" value="MULTICOPPER_OXIDASE1"/>
    <property type="match status" value="1"/>
</dbReference>
<dbReference type="OMA" id="YGAIYIH"/>
<keyword evidence="5" id="KW-0186">Copper</keyword>
<keyword evidence="3" id="KW-0732">Signal</keyword>
<keyword evidence="7" id="KW-1133">Transmembrane helix</keyword>
<dbReference type="InterPro" id="IPR011707">
    <property type="entry name" value="Cu-oxidase-like_N"/>
</dbReference>
<protein>
    <submittedName>
        <fullName evidence="11">Putative Laccase</fullName>
        <ecNumber evidence="11">1.10.3.2</ecNumber>
    </submittedName>
</protein>
<dbReference type="InterPro" id="IPR045087">
    <property type="entry name" value="Cu-oxidase_fam"/>
</dbReference>
<dbReference type="AlphaFoldDB" id="A0A0U5GVP1"/>
<dbReference type="CDD" id="cd13898">
    <property type="entry name" value="CuRO_3_Abr2_like"/>
    <property type="match status" value="1"/>
</dbReference>
<dbReference type="Pfam" id="PF00394">
    <property type="entry name" value="Cu-oxidase"/>
    <property type="match status" value="1"/>
</dbReference>
<dbReference type="InterPro" id="IPR011706">
    <property type="entry name" value="Cu-oxidase_C"/>
</dbReference>
<gene>
    <name evidence="11" type="ORF">ASPCAL09131</name>
</gene>
<evidence type="ECO:0000259" key="10">
    <source>
        <dbReference type="Pfam" id="PF07732"/>
    </source>
</evidence>
<sequence length="619" mass="67604">MGLFRGGMALPAFLLYYIVSVVYGYAASVNGTGKNTVSFQVTLTWADSQPAGIPRKMILANGQSPAPPFQLKQGDNVEFLVTNEMPFSTTVHFHGIEQWETPWSDGVPGLSQKPIAPGDSFLYKWKATNYGSYLYHAHKRGQQGDGLYGAIHILPDDSIEKPFMLIAKDDADFEAMKRAESNSSTIMLSDVRQLTSEQLWQAEIDGGRDAFCANALLVNGKGSVTCLGQQTIDEFTTDAQKMVLGNQSLTDIGCLPPTNEVAQGNHSHNISAIPPSVFAGCTPSYGLTERLYPNAAEPYVSYDLVSAAIVSALSFSIDEHPLYVYAIDGHYIEPTVVDTIAINNGARYSVLVKLDKPAGDYTIRVANNGVNQILNGTALMTYHNGAGKQQKPSEPSISIVGTPTSPDVRVLNESNIIPFPSRDVSQVQVAQTHVLSIQRYGESYLWTLGNSSFPLSLEDAEPLLFYPTTGKEELIISTNNGTWVDLIFDVGGGLHPPHPIHKHSNKFFVIGQGEGQWNYTSVAEATKIMPGSFNMKNPQIRDTFITPPAAAGSTWLALRYHVVNPGAFLLHCHIQIHHSGGMALALLDGIDQWPEVPEEYQHYLHNDMRGVGEPKPQQA</sequence>
<dbReference type="EC" id="1.10.3.2" evidence="11"/>
<comment type="similarity">
    <text evidence="1">Belongs to the multicopper oxidase family.</text>
</comment>
<dbReference type="FunFam" id="2.60.40.420:FF:000036">
    <property type="entry name" value="L-ascorbate oxidase"/>
    <property type="match status" value="1"/>
</dbReference>
<dbReference type="GO" id="GO:0042440">
    <property type="term" value="P:pigment metabolic process"/>
    <property type="evidence" value="ECO:0007669"/>
    <property type="project" value="UniProtKB-ARBA"/>
</dbReference>
<dbReference type="FunFam" id="2.60.40.420:FF:000061">
    <property type="entry name" value="Laccase TilA"/>
    <property type="match status" value="1"/>
</dbReference>
<dbReference type="PANTHER" id="PTHR11709:SF488">
    <property type="entry name" value="LACCASE-RELATED"/>
    <property type="match status" value="1"/>
</dbReference>
<dbReference type="InterPro" id="IPR001117">
    <property type="entry name" value="Cu-oxidase_2nd"/>
</dbReference>
<dbReference type="Gene3D" id="2.60.40.420">
    <property type="entry name" value="Cupredoxins - blue copper proteins"/>
    <property type="match status" value="3"/>
</dbReference>
<dbReference type="InterPro" id="IPR008972">
    <property type="entry name" value="Cupredoxin"/>
</dbReference>
<evidence type="ECO:0000256" key="7">
    <source>
        <dbReference type="SAM" id="Phobius"/>
    </source>
</evidence>
<evidence type="ECO:0000313" key="12">
    <source>
        <dbReference type="Proteomes" id="UP000054771"/>
    </source>
</evidence>
<dbReference type="PANTHER" id="PTHR11709">
    <property type="entry name" value="MULTI-COPPER OXIDASE"/>
    <property type="match status" value="1"/>
</dbReference>
<organism evidence="11 12">
    <name type="scientific">Aspergillus calidoustus</name>
    <dbReference type="NCBI Taxonomy" id="454130"/>
    <lineage>
        <taxon>Eukaryota</taxon>
        <taxon>Fungi</taxon>
        <taxon>Dikarya</taxon>
        <taxon>Ascomycota</taxon>
        <taxon>Pezizomycotina</taxon>
        <taxon>Eurotiomycetes</taxon>
        <taxon>Eurotiomycetidae</taxon>
        <taxon>Eurotiales</taxon>
        <taxon>Aspergillaceae</taxon>
        <taxon>Aspergillus</taxon>
        <taxon>Aspergillus subgen. Nidulantes</taxon>
    </lineage>
</organism>
<keyword evidence="6" id="KW-0325">Glycoprotein</keyword>
<evidence type="ECO:0000256" key="4">
    <source>
        <dbReference type="ARBA" id="ARBA00023002"/>
    </source>
</evidence>
<dbReference type="InterPro" id="IPR002355">
    <property type="entry name" value="Cu_oxidase_Cu_BS"/>
</dbReference>
<proteinExistence type="inferred from homology"/>
<feature type="transmembrane region" description="Helical" evidence="7">
    <location>
        <begin position="7"/>
        <end position="26"/>
    </location>
</feature>
<evidence type="ECO:0000256" key="5">
    <source>
        <dbReference type="ARBA" id="ARBA00023008"/>
    </source>
</evidence>
<evidence type="ECO:0000256" key="2">
    <source>
        <dbReference type="ARBA" id="ARBA00022723"/>
    </source>
</evidence>
<dbReference type="CDD" id="cd13876">
    <property type="entry name" value="CuRO_2_Abr2_like"/>
    <property type="match status" value="1"/>
</dbReference>
<keyword evidence="7" id="KW-0472">Membrane</keyword>
<dbReference type="GO" id="GO:0052716">
    <property type="term" value="F:hydroquinone:oxygen oxidoreductase activity"/>
    <property type="evidence" value="ECO:0007669"/>
    <property type="project" value="UniProtKB-EC"/>
</dbReference>
<evidence type="ECO:0000259" key="8">
    <source>
        <dbReference type="Pfam" id="PF00394"/>
    </source>
</evidence>
<dbReference type="InterPro" id="IPR033138">
    <property type="entry name" value="Cu_oxidase_CS"/>
</dbReference>
<dbReference type="OrthoDB" id="2121828at2759"/>
<evidence type="ECO:0000256" key="3">
    <source>
        <dbReference type="ARBA" id="ARBA00022729"/>
    </source>
</evidence>
<keyword evidence="12" id="KW-1185">Reference proteome</keyword>
<reference evidence="12" key="1">
    <citation type="journal article" date="2016" name="Genome Announc.">
        <title>Draft genome sequences of fungus Aspergillus calidoustus.</title>
        <authorList>
            <person name="Horn F."/>
            <person name="Linde J."/>
            <person name="Mattern D.J."/>
            <person name="Walther G."/>
            <person name="Guthke R."/>
            <person name="Scherlach K."/>
            <person name="Martin K."/>
            <person name="Brakhage A.A."/>
            <person name="Petzke L."/>
            <person name="Valiante V."/>
        </authorList>
    </citation>
    <scope>NUCLEOTIDE SEQUENCE [LARGE SCALE GENOMIC DNA]</scope>
    <source>
        <strain evidence="12">SF006504</strain>
    </source>
</reference>
<dbReference type="STRING" id="454130.A0A0U5GVP1"/>
<dbReference type="SUPFAM" id="SSF49503">
    <property type="entry name" value="Cupredoxins"/>
    <property type="match status" value="3"/>
</dbReference>
<dbReference type="Pfam" id="PF07731">
    <property type="entry name" value="Cu-oxidase_2"/>
    <property type="match status" value="1"/>
</dbReference>
<dbReference type="PROSITE" id="PS00080">
    <property type="entry name" value="MULTICOPPER_OXIDASE2"/>
    <property type="match status" value="1"/>
</dbReference>
<dbReference type="Proteomes" id="UP000054771">
    <property type="component" value="Unassembled WGS sequence"/>
</dbReference>